<dbReference type="KEGG" id="jre:109020114"/>
<dbReference type="CDD" id="cd23659">
    <property type="entry name" value="USP_At3g01520-like"/>
    <property type="match status" value="1"/>
</dbReference>
<feature type="domain" description="UspA" evidence="1">
    <location>
        <begin position="15"/>
        <end position="170"/>
    </location>
</feature>
<reference evidence="3 4" key="1">
    <citation type="submission" date="2025-04" db="UniProtKB">
        <authorList>
            <consortium name="RefSeq"/>
        </authorList>
    </citation>
    <scope>IDENTIFICATION</scope>
    <source>
        <tissue evidence="3 4">Leaves</tissue>
    </source>
</reference>
<evidence type="ECO:0000313" key="4">
    <source>
        <dbReference type="RefSeq" id="XP_035542027.1"/>
    </source>
</evidence>
<evidence type="ECO:0000313" key="2">
    <source>
        <dbReference type="Proteomes" id="UP000235220"/>
    </source>
</evidence>
<dbReference type="Proteomes" id="UP000235220">
    <property type="component" value="Chromosome 15"/>
</dbReference>
<dbReference type="KEGG" id="jre:118344750"/>
<dbReference type="PANTHER" id="PTHR31964">
    <property type="entry name" value="ADENINE NUCLEOTIDE ALPHA HYDROLASES-LIKE SUPERFAMILY PROTEIN"/>
    <property type="match status" value="1"/>
</dbReference>
<dbReference type="Gene3D" id="3.40.50.620">
    <property type="entry name" value="HUPs"/>
    <property type="match status" value="1"/>
</dbReference>
<protein>
    <submittedName>
        <fullName evidence="3 4">Universal stress protein YxiE-like</fullName>
    </submittedName>
</protein>
<gene>
    <name evidence="3" type="primary">LOC109020114</name>
    <name evidence="4" type="synonym">LOC118344750</name>
</gene>
<dbReference type="PANTHER" id="PTHR31964:SF55">
    <property type="entry name" value="USPA DOMAIN-CONTAINING PROTEIN"/>
    <property type="match status" value="1"/>
</dbReference>
<dbReference type="InterPro" id="IPR006016">
    <property type="entry name" value="UspA"/>
</dbReference>
<dbReference type="InterPro" id="IPR014729">
    <property type="entry name" value="Rossmann-like_a/b/a_fold"/>
</dbReference>
<dbReference type="PRINTS" id="PR01438">
    <property type="entry name" value="UNVRSLSTRESS"/>
</dbReference>
<dbReference type="Pfam" id="PF00582">
    <property type="entry name" value="Usp"/>
    <property type="match status" value="1"/>
</dbReference>
<dbReference type="RefSeq" id="XP_018858065.1">
    <property type="nucleotide sequence ID" value="XM_019002520.2"/>
</dbReference>
<dbReference type="AlphaFoldDB" id="A0A2I4HPK0"/>
<name>A0A2I4HPK0_JUGRE</name>
<dbReference type="OrthoDB" id="843225at2759"/>
<organism evidence="2 3">
    <name type="scientific">Juglans regia</name>
    <name type="common">English walnut</name>
    <dbReference type="NCBI Taxonomy" id="51240"/>
    <lineage>
        <taxon>Eukaryota</taxon>
        <taxon>Viridiplantae</taxon>
        <taxon>Streptophyta</taxon>
        <taxon>Embryophyta</taxon>
        <taxon>Tracheophyta</taxon>
        <taxon>Spermatophyta</taxon>
        <taxon>Magnoliopsida</taxon>
        <taxon>eudicotyledons</taxon>
        <taxon>Gunneridae</taxon>
        <taxon>Pentapetalae</taxon>
        <taxon>rosids</taxon>
        <taxon>fabids</taxon>
        <taxon>Fagales</taxon>
        <taxon>Juglandaceae</taxon>
        <taxon>Juglans</taxon>
    </lineage>
</organism>
<sequence length="172" mass="18523">MAAEILGGGGAETEKKVMVAIDESEYSHYALIWLLDNLKESITKSPLVIFMAQPPTKSNYTYAASLGSARMYCPVSANPEFVASVQENHKKLALAFLEKAKDICASRGVNAKTLTEVGDPSTAICDAVQKFNINLLVLGERGLGKLKRTLLGSVSNYCVQNASCPVLVVRKP</sequence>
<proteinExistence type="predicted"/>
<accession>A0A2I4HPK0</accession>
<dbReference type="Gramene" id="Jr15_07410_p1">
    <property type="protein sequence ID" value="cds.Jr15_07410_p1"/>
    <property type="gene ID" value="Jr15_07410"/>
</dbReference>
<dbReference type="RefSeq" id="XP_035542027.1">
    <property type="nucleotide sequence ID" value="XM_035686134.1"/>
</dbReference>
<dbReference type="STRING" id="51240.A0A2I4HPK0"/>
<evidence type="ECO:0000259" key="1">
    <source>
        <dbReference type="Pfam" id="PF00582"/>
    </source>
</evidence>
<dbReference type="SUPFAM" id="SSF52402">
    <property type="entry name" value="Adenine nucleotide alpha hydrolases-like"/>
    <property type="match status" value="1"/>
</dbReference>
<dbReference type="InterPro" id="IPR006015">
    <property type="entry name" value="Universal_stress_UspA"/>
</dbReference>
<dbReference type="Gramene" id="Jr15_07390_p1">
    <property type="protein sequence ID" value="cds.Jr15_07390_p1"/>
    <property type="gene ID" value="Jr15_07390"/>
</dbReference>
<keyword evidence="2" id="KW-1185">Reference proteome</keyword>
<dbReference type="GeneID" id="109020114"/>
<evidence type="ECO:0000313" key="3">
    <source>
        <dbReference type="RefSeq" id="XP_018858065.1"/>
    </source>
</evidence>